<comment type="caution">
    <text evidence="2">The sequence shown here is derived from an EMBL/GenBank/DDBJ whole genome shotgun (WGS) entry which is preliminary data.</text>
</comment>
<organism evidence="2 3">
    <name type="scientific">Littorina saxatilis</name>
    <dbReference type="NCBI Taxonomy" id="31220"/>
    <lineage>
        <taxon>Eukaryota</taxon>
        <taxon>Metazoa</taxon>
        <taxon>Spiralia</taxon>
        <taxon>Lophotrochozoa</taxon>
        <taxon>Mollusca</taxon>
        <taxon>Gastropoda</taxon>
        <taxon>Caenogastropoda</taxon>
        <taxon>Littorinimorpha</taxon>
        <taxon>Littorinoidea</taxon>
        <taxon>Littorinidae</taxon>
        <taxon>Littorina</taxon>
    </lineage>
</organism>
<gene>
    <name evidence="2" type="ORF">V1264_011607</name>
</gene>
<feature type="region of interest" description="Disordered" evidence="1">
    <location>
        <begin position="63"/>
        <end position="85"/>
    </location>
</feature>
<name>A0AAN9GMJ1_9CAEN</name>
<evidence type="ECO:0000313" key="2">
    <source>
        <dbReference type="EMBL" id="KAK7112100.1"/>
    </source>
</evidence>
<dbReference type="AlphaFoldDB" id="A0AAN9GMJ1"/>
<dbReference type="EMBL" id="JBAMIC010000002">
    <property type="protein sequence ID" value="KAK7112100.1"/>
    <property type="molecule type" value="Genomic_DNA"/>
</dbReference>
<sequence length="925" mass="103785">MDDPLKTCPICNEPCDVEFNTLGKKGCARIKDSSQRRQNRTVQPTVGQRVHIECRRDYTNDNNIEKDLRQQNRDTDKTELGERSTRSKQHRFDFASCCFFCGTRVNLSKTRGPDEAYRVRTLSLQTEILKKCDERNDEWADIVKGKLEFARDLHAADAVYHITCNCNFRALGLSIPKRYNDKPGAYALTNAPSRSVGRPPDTEKLEVFEKTAEYLINHDDEQITIGELVQKMQEFSGGVGYTTKWTGGVKNGHTRKIPLVQKIRVRGSFSPRTKKKKKKTTKWMKEKLLERFDEKIIIANILGKSNVVTFRTTAKSILHDFYNSPKTNDDESEKLKLVKAAAALIKNEIKAASATTNKEYPTSEDISSGAYNLDFVPQSLQLFLRLIFSEKDADNKIASVGQAIVQAARPRVVIAPLQIGLGVQMHHHFGSRYLIDVLNAMGFSSSYTEVQRFEANAAVSQSTDIPGCAKNVILQYVADNVDHNSCTLDGYNSFHGMGMIATTTPGTRRTTPIPRLDVTSKDSKEKGTIDIVYSQSKAVHFGNTTYRELENLRAVDPSIHLDVLWKVVWPLKPARPSWSGTMQAVHNDRHPGKSSVFFLPMIDMNPGDLTFIHSTLLFTAKEAKRHGSTPVLTFDQPLFWKAHEIVANKPDDADLASIVLRLEGFHMEMSFLGCIGRLMEGSGLQEVLELTYAPTAVNYMLQGKAVSRAVRGHFLVDSALNALLTSQTFKISLPLPDLDVTLSDVSIEEIDSTDVPEDVQIAGTVDDIAPSANEDAPVSCEEPDGDLARAANMWDLLMSGAIPLGEVCVDETIASIQLKLERQKQTLKCHPTAALWIQYMDMVDILRKFLKAERTGNWDLHLSTVHEMMPFMAAAGHNLYTKSLHLYLQDMLQLKETHKDVYQSFQAGHHVRRTDRCWAGLSTDR</sequence>
<keyword evidence="3" id="KW-1185">Reference proteome</keyword>
<proteinExistence type="predicted"/>
<reference evidence="2 3" key="1">
    <citation type="submission" date="2024-02" db="EMBL/GenBank/DDBJ databases">
        <title>Chromosome-scale genome assembly of the rough periwinkle Littorina saxatilis.</title>
        <authorList>
            <person name="De Jode A."/>
            <person name="Faria R."/>
            <person name="Formenti G."/>
            <person name="Sims Y."/>
            <person name="Smith T.P."/>
            <person name="Tracey A."/>
            <person name="Wood J.M.D."/>
            <person name="Zagrodzka Z.B."/>
            <person name="Johannesson K."/>
            <person name="Butlin R.K."/>
            <person name="Leder E.H."/>
        </authorList>
    </citation>
    <scope>NUCLEOTIDE SEQUENCE [LARGE SCALE GENOMIC DNA]</scope>
    <source>
        <strain evidence="2">Snail1</strain>
        <tissue evidence="2">Muscle</tissue>
    </source>
</reference>
<dbReference type="PANTHER" id="PTHR46704:SF1">
    <property type="entry name" value="TELOMERE LENGTH REGULATION PROTEIN TEL2 HOMOLOG"/>
    <property type="match status" value="1"/>
</dbReference>
<dbReference type="Proteomes" id="UP001374579">
    <property type="component" value="Unassembled WGS sequence"/>
</dbReference>
<evidence type="ECO:0000256" key="1">
    <source>
        <dbReference type="SAM" id="MobiDB-lite"/>
    </source>
</evidence>
<evidence type="ECO:0000313" key="3">
    <source>
        <dbReference type="Proteomes" id="UP001374579"/>
    </source>
</evidence>
<dbReference type="PANTHER" id="PTHR46704">
    <property type="entry name" value="CXC DOMAIN-CONTAINING PROTEIN-RELATED"/>
    <property type="match status" value="1"/>
</dbReference>
<accession>A0AAN9GMJ1</accession>
<protein>
    <submittedName>
        <fullName evidence="2">Uncharacterized protein</fullName>
    </submittedName>
</protein>